<keyword evidence="6 9" id="KW-0472">Membrane</keyword>
<dbReference type="SUPFAM" id="SSF56954">
    <property type="entry name" value="Outer membrane efflux proteins (OEP)"/>
    <property type="match status" value="1"/>
</dbReference>
<evidence type="ECO:0000256" key="9">
    <source>
        <dbReference type="RuleBase" id="RU362097"/>
    </source>
</evidence>
<dbReference type="PANTHER" id="PTHR30203">
    <property type="entry name" value="OUTER MEMBRANE CATION EFFLUX PROTEIN"/>
    <property type="match status" value="1"/>
</dbReference>
<dbReference type="NCBIfam" id="TIGR01845">
    <property type="entry name" value="outer_NodT"/>
    <property type="match status" value="1"/>
</dbReference>
<evidence type="ECO:0000256" key="8">
    <source>
        <dbReference type="ARBA" id="ARBA00023288"/>
    </source>
</evidence>
<proteinExistence type="inferred from homology"/>
<keyword evidence="11" id="KW-1185">Reference proteome</keyword>
<dbReference type="GO" id="GO:0005886">
    <property type="term" value="C:plasma membrane"/>
    <property type="evidence" value="ECO:0007669"/>
    <property type="project" value="UniProtKB-SubCell"/>
</dbReference>
<gene>
    <name evidence="10" type="ORF">HP555_09365</name>
</gene>
<evidence type="ECO:0000256" key="2">
    <source>
        <dbReference type="ARBA" id="ARBA00007613"/>
    </source>
</evidence>
<keyword evidence="7 9" id="KW-0564">Palmitate</keyword>
<dbReference type="RefSeq" id="WP_199261837.1">
    <property type="nucleotide sequence ID" value="NZ_CP054140.1"/>
</dbReference>
<dbReference type="InterPro" id="IPR003423">
    <property type="entry name" value="OMP_efflux"/>
</dbReference>
<comment type="subcellular location">
    <subcellularLocation>
        <location evidence="9">Cell membrane</location>
        <topology evidence="9">Lipid-anchor</topology>
    </subcellularLocation>
    <subcellularLocation>
        <location evidence="1">Membrane</location>
    </subcellularLocation>
</comment>
<dbReference type="Pfam" id="PF02321">
    <property type="entry name" value="OEP"/>
    <property type="match status" value="2"/>
</dbReference>
<evidence type="ECO:0000256" key="6">
    <source>
        <dbReference type="ARBA" id="ARBA00023136"/>
    </source>
</evidence>
<evidence type="ECO:0000256" key="1">
    <source>
        <dbReference type="ARBA" id="ARBA00004370"/>
    </source>
</evidence>
<dbReference type="KEGG" id="dog:HP555_09365"/>
<evidence type="ECO:0000256" key="3">
    <source>
        <dbReference type="ARBA" id="ARBA00022452"/>
    </source>
</evidence>
<dbReference type="AlphaFoldDB" id="A0A7T5VE17"/>
<feature type="signal peptide" evidence="9">
    <location>
        <begin position="1"/>
        <end position="18"/>
    </location>
</feature>
<keyword evidence="4 9" id="KW-0812">Transmembrane</keyword>
<dbReference type="InterPro" id="IPR010131">
    <property type="entry name" value="MdtP/NodT-like"/>
</dbReference>
<protein>
    <submittedName>
        <fullName evidence="10">Efflux transporter outer membrane subunit</fullName>
    </submittedName>
</protein>
<dbReference type="Gene3D" id="2.20.200.10">
    <property type="entry name" value="Outer membrane efflux proteins (OEP)"/>
    <property type="match status" value="1"/>
</dbReference>
<name>A0A7T5VE17_9BACT</name>
<dbReference type="PANTHER" id="PTHR30203:SF20">
    <property type="entry name" value="MULTIDRUG RESISTANCE OUTER MEMBRANE PROTEIN MDTP-RELATED"/>
    <property type="match status" value="1"/>
</dbReference>
<dbReference type="GO" id="GO:0015562">
    <property type="term" value="F:efflux transmembrane transporter activity"/>
    <property type="evidence" value="ECO:0007669"/>
    <property type="project" value="InterPro"/>
</dbReference>
<evidence type="ECO:0000256" key="7">
    <source>
        <dbReference type="ARBA" id="ARBA00023139"/>
    </source>
</evidence>
<evidence type="ECO:0000256" key="5">
    <source>
        <dbReference type="ARBA" id="ARBA00022729"/>
    </source>
</evidence>
<dbReference type="Proteomes" id="UP000596092">
    <property type="component" value="Chromosome"/>
</dbReference>
<evidence type="ECO:0000313" key="11">
    <source>
        <dbReference type="Proteomes" id="UP000596092"/>
    </source>
</evidence>
<keyword evidence="3 9" id="KW-1134">Transmembrane beta strand</keyword>
<feature type="chain" id="PRO_5033102188" evidence="9">
    <location>
        <begin position="19"/>
        <end position="475"/>
    </location>
</feature>
<dbReference type="Gene3D" id="1.20.1600.10">
    <property type="entry name" value="Outer membrane efflux proteins (OEP)"/>
    <property type="match status" value="1"/>
</dbReference>
<comment type="similarity">
    <text evidence="2 9">Belongs to the outer membrane factor (OMF) (TC 1.B.17) family.</text>
</comment>
<reference evidence="10 11" key="1">
    <citation type="submission" date="2020-05" db="EMBL/GenBank/DDBJ databases">
        <title>Complete genome of Desulfobulbus oligotrophicus.</title>
        <authorList>
            <person name="Podar M."/>
        </authorList>
    </citation>
    <scope>NUCLEOTIDE SEQUENCE [LARGE SCALE GENOMIC DNA]</scope>
    <source>
        <strain evidence="10 11">Prop6</strain>
    </source>
</reference>
<evidence type="ECO:0000313" key="10">
    <source>
        <dbReference type="EMBL" id="QQG66061.1"/>
    </source>
</evidence>
<keyword evidence="8 9" id="KW-0449">Lipoprotein</keyword>
<sequence>MNILFAHCRKIFLPSCLACTLALTGCTSMSNLGPMLEPKPLDRYELSRSFEAIASEWPTDTWWKQYGDPQLNSIMQEALAQAPSLAAAAARVRLAEATVRQSGSSLLPQISGNANVTRSYQETVSGEGMERWSTNPRATLDLAWELDFFGRNRKALEAALSSEQASRADEAQARLTLTASIASSYAELMGQYRLHELALRTLAIREESTRLVSLRHAQGFETKAALEQAESTESTARSQVIQSEEDIRQTQFAIAALMGAGPDRGLHIHLPERPTLKIQGLPKTILSDLLGRRPDVVASRFQTEAAAYRVGETKAAFYPSFNLTALFGLQSIGMSDFIDPASKIASFGPSLTLPIFQGGRLEGQHLGARAEYDEAVANYDATVANALQEVASALTGIRSVNDQTGHATLAEDKAREAYTLTKTRYEGGLATYLEVLTAENTYIAARQSFITIETRAFSLNVSLIKALGGGIATSF</sequence>
<keyword evidence="5 9" id="KW-0732">Signal</keyword>
<organism evidence="10 11">
    <name type="scientific">Desulfobulbus oligotrophicus</name>
    <dbReference type="NCBI Taxonomy" id="1909699"/>
    <lineage>
        <taxon>Bacteria</taxon>
        <taxon>Pseudomonadati</taxon>
        <taxon>Thermodesulfobacteriota</taxon>
        <taxon>Desulfobulbia</taxon>
        <taxon>Desulfobulbales</taxon>
        <taxon>Desulfobulbaceae</taxon>
        <taxon>Desulfobulbus</taxon>
    </lineage>
</organism>
<accession>A0A7T5VE17</accession>
<evidence type="ECO:0000256" key="4">
    <source>
        <dbReference type="ARBA" id="ARBA00022692"/>
    </source>
</evidence>
<dbReference type="EMBL" id="CP054140">
    <property type="protein sequence ID" value="QQG66061.1"/>
    <property type="molecule type" value="Genomic_DNA"/>
</dbReference>